<dbReference type="Proteomes" id="UP001151234">
    <property type="component" value="Unassembled WGS sequence"/>
</dbReference>
<feature type="domain" description="Recombinase-like" evidence="1">
    <location>
        <begin position="30"/>
        <end position="94"/>
    </location>
</feature>
<reference evidence="2" key="1">
    <citation type="submission" date="2022-11" db="EMBL/GenBank/DDBJ databases">
        <title>Draft genome sequence of Hoeflea poritis E7-10 and Hoeflea prorocentri PM5-8, separated from scleractinian coral Porites lutea and marine dinoflagellate.</title>
        <authorList>
            <person name="Zhang G."/>
            <person name="Wei Q."/>
            <person name="Cai L."/>
        </authorList>
    </citation>
    <scope>NUCLEOTIDE SEQUENCE</scope>
    <source>
        <strain evidence="2">PM5-8</strain>
    </source>
</reference>
<gene>
    <name evidence="2" type="ORF">OQ273_03185</name>
</gene>
<dbReference type="Pfam" id="PF20552">
    <property type="entry name" value="HTH_62"/>
    <property type="match status" value="1"/>
</dbReference>
<proteinExistence type="predicted"/>
<protein>
    <recommendedName>
        <fullName evidence="1">Recombinase-like domain-containing protein</fullName>
    </recommendedName>
</protein>
<dbReference type="AlphaFoldDB" id="A0A9X3ZG31"/>
<name>A0A9X3ZG31_9HYPH</name>
<dbReference type="InterPro" id="IPR046789">
    <property type="entry name" value="HTH_62"/>
</dbReference>
<organism evidence="2 3">
    <name type="scientific">Hoeflea prorocentri</name>
    <dbReference type="NCBI Taxonomy" id="1922333"/>
    <lineage>
        <taxon>Bacteria</taxon>
        <taxon>Pseudomonadati</taxon>
        <taxon>Pseudomonadota</taxon>
        <taxon>Alphaproteobacteria</taxon>
        <taxon>Hyphomicrobiales</taxon>
        <taxon>Rhizobiaceae</taxon>
        <taxon>Hoeflea</taxon>
    </lineage>
</organism>
<dbReference type="RefSeq" id="WP_267989028.1">
    <property type="nucleotide sequence ID" value="NZ_JAPJZI010000001.1"/>
</dbReference>
<evidence type="ECO:0000313" key="2">
    <source>
        <dbReference type="EMBL" id="MDA5397569.1"/>
    </source>
</evidence>
<accession>A0A9X3ZG31</accession>
<comment type="caution">
    <text evidence="2">The sequence shown here is derived from an EMBL/GenBank/DDBJ whole genome shotgun (WGS) entry which is preliminary data.</text>
</comment>
<keyword evidence="3" id="KW-1185">Reference proteome</keyword>
<evidence type="ECO:0000313" key="3">
    <source>
        <dbReference type="Proteomes" id="UP001151234"/>
    </source>
</evidence>
<sequence length="115" mass="12272">MAEMKQPGSDDAFKEIMAAARAEPGRAELAHQSLGRPLSEAEQVLADALMDIYAQGETDQATVAAALTQRGVVAPNSGFRSWTAENLETELQTLNNDLDESYRENSFGAASPNGS</sequence>
<dbReference type="EMBL" id="JAPJZI010000001">
    <property type="protein sequence ID" value="MDA5397569.1"/>
    <property type="molecule type" value="Genomic_DNA"/>
</dbReference>
<evidence type="ECO:0000259" key="1">
    <source>
        <dbReference type="Pfam" id="PF20552"/>
    </source>
</evidence>